<sequence length="62" mass="6501">MATSTDRVRGSQPPTAKVTQPAATTSVAHIQFIAAGRSETGKSRLIALSIPPLARMIIVTVK</sequence>
<evidence type="ECO:0000256" key="1">
    <source>
        <dbReference type="SAM" id="MobiDB-lite"/>
    </source>
</evidence>
<feature type="region of interest" description="Disordered" evidence="1">
    <location>
        <begin position="1"/>
        <end position="23"/>
    </location>
</feature>
<comment type="caution">
    <text evidence="2">The sequence shown here is derived from an EMBL/GenBank/DDBJ whole genome shotgun (WGS) entry which is preliminary data.</text>
</comment>
<evidence type="ECO:0000313" key="2">
    <source>
        <dbReference type="EMBL" id="KYB45516.1"/>
    </source>
</evidence>
<feature type="compositionally biased region" description="Polar residues" evidence="1">
    <location>
        <begin position="12"/>
        <end position="23"/>
    </location>
</feature>
<protein>
    <submittedName>
        <fullName evidence="2">Uncharacterized protein</fullName>
    </submittedName>
</protein>
<organism evidence="2">
    <name type="scientific">Brucella anthropi</name>
    <name type="common">Ochrobactrum anthropi</name>
    <dbReference type="NCBI Taxonomy" id="529"/>
    <lineage>
        <taxon>Bacteria</taxon>
        <taxon>Pseudomonadati</taxon>
        <taxon>Pseudomonadota</taxon>
        <taxon>Alphaproteobacteria</taxon>
        <taxon>Hyphomicrobiales</taxon>
        <taxon>Brucellaceae</taxon>
        <taxon>Brucella/Ochrobactrum group</taxon>
        <taxon>Brucella</taxon>
    </lineage>
</organism>
<accession>A0A656Z7W0</accession>
<reference evidence="2" key="1">
    <citation type="submission" date="2016-02" db="EMBL/GenBank/DDBJ databases">
        <title>Genomic sequences of Ochrobactrum anthropi.</title>
        <authorList>
            <person name="Chudasama K.S."/>
            <person name="Thaker V.S."/>
        </authorList>
    </citation>
    <scope>NUCLEOTIDE SEQUENCE [LARGE SCALE GENOMIC DNA]</scope>
    <source>
        <strain evidence="2">SUBG007</strain>
    </source>
</reference>
<dbReference type="AlphaFoldDB" id="A0A656Z7W0"/>
<gene>
    <name evidence="2" type="ORF">AB664_39275</name>
</gene>
<proteinExistence type="predicted"/>
<name>A0A656Z7W0_BRUAN</name>
<dbReference type="EMBL" id="LUAY01004375">
    <property type="protein sequence ID" value="KYB45516.1"/>
    <property type="molecule type" value="Genomic_DNA"/>
</dbReference>